<evidence type="ECO:0000313" key="1">
    <source>
        <dbReference type="EMBL" id="KAJ8382275.1"/>
    </source>
</evidence>
<name>A0A9Q1JF14_SYNKA</name>
<gene>
    <name evidence="1" type="ORF">SKAU_G00030530</name>
</gene>
<dbReference type="EMBL" id="JAINUF010000001">
    <property type="protein sequence ID" value="KAJ8382275.1"/>
    <property type="molecule type" value="Genomic_DNA"/>
</dbReference>
<dbReference type="AlphaFoldDB" id="A0A9Q1JF14"/>
<dbReference type="Proteomes" id="UP001152622">
    <property type="component" value="Chromosome 1"/>
</dbReference>
<proteinExistence type="predicted"/>
<evidence type="ECO:0000313" key="2">
    <source>
        <dbReference type="Proteomes" id="UP001152622"/>
    </source>
</evidence>
<reference evidence="1" key="1">
    <citation type="journal article" date="2023" name="Science">
        <title>Genome structures resolve the early diversification of teleost fishes.</title>
        <authorList>
            <person name="Parey E."/>
            <person name="Louis A."/>
            <person name="Montfort J."/>
            <person name="Bouchez O."/>
            <person name="Roques C."/>
            <person name="Iampietro C."/>
            <person name="Lluch J."/>
            <person name="Castinel A."/>
            <person name="Donnadieu C."/>
            <person name="Desvignes T."/>
            <person name="Floi Bucao C."/>
            <person name="Jouanno E."/>
            <person name="Wen M."/>
            <person name="Mejri S."/>
            <person name="Dirks R."/>
            <person name="Jansen H."/>
            <person name="Henkel C."/>
            <person name="Chen W.J."/>
            <person name="Zahm M."/>
            <person name="Cabau C."/>
            <person name="Klopp C."/>
            <person name="Thompson A.W."/>
            <person name="Robinson-Rechavi M."/>
            <person name="Braasch I."/>
            <person name="Lecointre G."/>
            <person name="Bobe J."/>
            <person name="Postlethwait J.H."/>
            <person name="Berthelot C."/>
            <person name="Roest Crollius H."/>
            <person name="Guiguen Y."/>
        </authorList>
    </citation>
    <scope>NUCLEOTIDE SEQUENCE</scope>
    <source>
        <strain evidence="1">WJC10195</strain>
    </source>
</reference>
<keyword evidence="2" id="KW-1185">Reference proteome</keyword>
<comment type="caution">
    <text evidence="1">The sequence shown here is derived from an EMBL/GenBank/DDBJ whole genome shotgun (WGS) entry which is preliminary data.</text>
</comment>
<protein>
    <submittedName>
        <fullName evidence="1">Uncharacterized protein</fullName>
    </submittedName>
</protein>
<sequence length="92" mass="10751">MRENTQRRVCFHSWKEIKAQTDGDLQITVPPTRQRVRFTPRRGRAPSPPRCNACWVGESTGERDHKPILFCRPGRDREQCVWTSLGCRWVSA</sequence>
<organism evidence="1 2">
    <name type="scientific">Synaphobranchus kaupii</name>
    <name type="common">Kaup's arrowtooth eel</name>
    <dbReference type="NCBI Taxonomy" id="118154"/>
    <lineage>
        <taxon>Eukaryota</taxon>
        <taxon>Metazoa</taxon>
        <taxon>Chordata</taxon>
        <taxon>Craniata</taxon>
        <taxon>Vertebrata</taxon>
        <taxon>Euteleostomi</taxon>
        <taxon>Actinopterygii</taxon>
        <taxon>Neopterygii</taxon>
        <taxon>Teleostei</taxon>
        <taxon>Anguilliformes</taxon>
        <taxon>Synaphobranchidae</taxon>
        <taxon>Synaphobranchus</taxon>
    </lineage>
</organism>
<accession>A0A9Q1JF14</accession>